<dbReference type="Pfam" id="PF14594">
    <property type="entry name" value="Sipho_Gp37"/>
    <property type="match status" value="1"/>
</dbReference>
<feature type="domain" description="Gp28/Gp37-like" evidence="1">
    <location>
        <begin position="60"/>
        <end position="500"/>
    </location>
</feature>
<dbReference type="Proteomes" id="UP000249920">
    <property type="component" value="Segment"/>
</dbReference>
<reference evidence="2" key="1">
    <citation type="submission" date="2018-01" db="EMBL/GenBank/DDBJ databases">
        <title>Genome sequence of Mycobacterium phage HC.</title>
        <authorList>
            <person name="Uchiyama J."/>
            <person name="Matsuzaki S."/>
        </authorList>
    </citation>
    <scope>NUCLEOTIDE SEQUENCE [LARGE SCALE GENOMIC DNA]</scope>
</reference>
<dbReference type="RefSeq" id="YP_010088199.1">
    <property type="nucleotide sequence ID" value="NC_055707.1"/>
</dbReference>
<keyword evidence="3" id="KW-1185">Reference proteome</keyword>
<dbReference type="KEGG" id="vg:65105634"/>
<dbReference type="InterPro" id="IPR029432">
    <property type="entry name" value="Gp28/Gp37-like_dom"/>
</dbReference>
<dbReference type="GeneID" id="65105634"/>
<dbReference type="EMBL" id="AP018487">
    <property type="protein sequence ID" value="BBC53893.1"/>
    <property type="molecule type" value="Genomic_DNA"/>
</dbReference>
<evidence type="ECO:0000259" key="1">
    <source>
        <dbReference type="Pfam" id="PF14594"/>
    </source>
</evidence>
<proteinExistence type="predicted"/>
<accession>A0A2Z5XVL4</accession>
<evidence type="ECO:0000313" key="2">
    <source>
        <dbReference type="EMBL" id="BBC53893.1"/>
    </source>
</evidence>
<protein>
    <submittedName>
        <fullName evidence="2">Putative minor tail protein</fullName>
    </submittedName>
</protein>
<organism evidence="2 3">
    <name type="scientific">Mycobacterium phage HC</name>
    <dbReference type="NCBI Taxonomy" id="2077135"/>
    <lineage>
        <taxon>Viruses</taxon>
        <taxon>Duplodnaviria</taxon>
        <taxon>Heunggongvirae</taxon>
        <taxon>Uroviricota</taxon>
        <taxon>Caudoviricetes</taxon>
        <taxon>Chebruvirinae</taxon>
        <taxon>Brujitavirus</taxon>
        <taxon>Brujitavirus HC</taxon>
    </lineage>
</organism>
<sequence length="577" mass="64033">MTSRDLATLNEKLKHGTVEQQAAAAAELARLQDVADMDWTFTLCDEFWDDIGEFGADLMEATGTDPMNDKGAATIKTKGSSDLVGEMMQCRETLRGVIVETAGYRLPYYIDTHDWEYQKGAWTSTANCIGIWDILNYLTIWPSWFLPIQIQPFSHAVFVGPIVTVIENMISECALRVQAGINEFLNNALSLNPDVRAWFGSILQAISRDGLNPRAILEMLKTPMYVVRTNPFLDGSPAVAKTVRMESCGTTIRDLTKAYGVVVDVTLWRPGDPQPDRWANLTKPTYVVTVKDRSQISGPTHTILDSAFRTAVDLGGSLGDIFYPIIREVQSMPGVYHAPALGVNFTEPYAVVVAPELGGDSPLLSCRITDHTPKAWQIQIGGRSPKWLNDLINATLAWLIDSISIVLGLTGIPSNLLDGFLNDAFFAFQLLQHYQRRAQMGPMHPNIEVMIPTPSPPYNVEAIFTFLTALFDTRGYTSAQATLKNAPFGPYALGRDIFKGVLMSLIYPVPDPVTGTTKWRMFTDHVTNTPWRFTPRDREFLVQIGDGAAEEASTAKHQRFITGLMEAFNVWSLAPRS</sequence>
<evidence type="ECO:0000313" key="3">
    <source>
        <dbReference type="Proteomes" id="UP000249920"/>
    </source>
</evidence>
<name>A0A2Z5XVL4_9CAUD</name>